<evidence type="ECO:0000256" key="1">
    <source>
        <dbReference type="SAM" id="MobiDB-lite"/>
    </source>
</evidence>
<feature type="region of interest" description="Disordered" evidence="1">
    <location>
        <begin position="65"/>
        <end position="103"/>
    </location>
</feature>
<feature type="compositionally biased region" description="Acidic residues" evidence="1">
    <location>
        <begin position="78"/>
        <end position="90"/>
    </location>
</feature>
<feature type="compositionally biased region" description="Polar residues" evidence="1">
    <location>
        <begin position="91"/>
        <end position="103"/>
    </location>
</feature>
<evidence type="ECO:0000313" key="3">
    <source>
        <dbReference type="WBParaSite" id="nRc.2.0.1.t17735-RA"/>
    </source>
</evidence>
<protein>
    <submittedName>
        <fullName evidence="3">Uncharacterized protein</fullName>
    </submittedName>
</protein>
<dbReference type="AlphaFoldDB" id="A0A915IWF0"/>
<proteinExistence type="predicted"/>
<sequence>MAQILIVDYYKISTLTKYMASTEASTESPVFRIFPQGTTSSFGTMEKAASVDITLKILARLSENSNSLPSNQPINKDFDDDMTVNEENNEADQINFSDGETEQ</sequence>
<reference evidence="3" key="1">
    <citation type="submission" date="2022-11" db="UniProtKB">
        <authorList>
            <consortium name="WormBaseParasite"/>
        </authorList>
    </citation>
    <scope>IDENTIFICATION</scope>
</reference>
<feature type="compositionally biased region" description="Polar residues" evidence="1">
    <location>
        <begin position="65"/>
        <end position="74"/>
    </location>
</feature>
<accession>A0A915IWF0</accession>
<dbReference type="WBParaSite" id="nRc.2.0.1.t17735-RA">
    <property type="protein sequence ID" value="nRc.2.0.1.t17735-RA"/>
    <property type="gene ID" value="nRc.2.0.1.g17735"/>
</dbReference>
<evidence type="ECO:0000313" key="2">
    <source>
        <dbReference type="Proteomes" id="UP000887565"/>
    </source>
</evidence>
<name>A0A915IWF0_ROMCU</name>
<organism evidence="2 3">
    <name type="scientific">Romanomermis culicivorax</name>
    <name type="common">Nematode worm</name>
    <dbReference type="NCBI Taxonomy" id="13658"/>
    <lineage>
        <taxon>Eukaryota</taxon>
        <taxon>Metazoa</taxon>
        <taxon>Ecdysozoa</taxon>
        <taxon>Nematoda</taxon>
        <taxon>Enoplea</taxon>
        <taxon>Dorylaimia</taxon>
        <taxon>Mermithida</taxon>
        <taxon>Mermithoidea</taxon>
        <taxon>Mermithidae</taxon>
        <taxon>Romanomermis</taxon>
    </lineage>
</organism>
<keyword evidence="2" id="KW-1185">Reference proteome</keyword>
<dbReference type="Proteomes" id="UP000887565">
    <property type="component" value="Unplaced"/>
</dbReference>